<proteinExistence type="predicted"/>
<dbReference type="InterPro" id="IPR025388">
    <property type="entry name" value="Alginate_export_dom"/>
</dbReference>
<reference evidence="2 3" key="1">
    <citation type="submission" date="2020-08" db="EMBL/GenBank/DDBJ databases">
        <title>Genomic Encyclopedia of Type Strains, Phase IV (KMG-V): Genome sequencing to study the core and pangenomes of soil and plant-associated prokaryotes.</title>
        <authorList>
            <person name="Whitman W."/>
        </authorList>
    </citation>
    <scope>NUCLEOTIDE SEQUENCE [LARGE SCALE GENOMIC DNA]</scope>
    <source>
        <strain evidence="2 3">M8UP14</strain>
    </source>
</reference>
<name>A0A7W7ZBN8_9BACT</name>
<comment type="caution">
    <text evidence="2">The sequence shown here is derived from an EMBL/GenBank/DDBJ whole genome shotgun (WGS) entry which is preliminary data.</text>
</comment>
<dbReference type="Proteomes" id="UP000540989">
    <property type="component" value="Unassembled WGS sequence"/>
</dbReference>
<dbReference type="RefSeq" id="WP_184214710.1">
    <property type="nucleotide sequence ID" value="NZ_JACHIP010000002.1"/>
</dbReference>
<dbReference type="InterPro" id="IPR053728">
    <property type="entry name" value="Alginate_Permeability_Chnl"/>
</dbReference>
<sequence>MTRTFLSALPTSRRRFATIAFLLALFVLSCVRAGAQTSYADYPQKRGKTEGFAWSELPKWMTVSLETRSRTEGQTSFSYVQNADRTYDLTRALGSVEVRPTSHITGYMQFIDTHALGLPLHTVSSNMRDVFDLHQGWLNVHGTAGRVPISVISGRQELRFGSERIIGVSDWSNNSRTWDGFDLRIGDRNRVDLFSTSVVTVHPSSLDTHGAGLTFHGAYAQLTHFIPRVHLSPYVLFHDVRGVTSLQGIKGNEVETTFGSEIQGKLPARFCYLANGSLQRGSYANDSIHAGQALAKVYYSAPASIFWQPRLGVEYNYATGNDHSNPLRYATYDQQYPSNHNAFGNVDLFGYQNMRQERINLDIAPAPSFTILVQGGFLNVAERKDSVYSSSGSATIKAPTAGFASNVIGQELDVTGKYVFHDYLVANVGVGHLFPGALLLQNKHGAAETIGYFGLTYRLRVDQVKADR</sequence>
<dbReference type="AlphaFoldDB" id="A0A7W7ZBN8"/>
<dbReference type="PROSITE" id="PS51257">
    <property type="entry name" value="PROKAR_LIPOPROTEIN"/>
    <property type="match status" value="1"/>
</dbReference>
<dbReference type="Pfam" id="PF13372">
    <property type="entry name" value="Alginate_exp"/>
    <property type="match status" value="1"/>
</dbReference>
<accession>A0A7W7ZBN8</accession>
<gene>
    <name evidence="2" type="ORF">HDF16_001324</name>
</gene>
<evidence type="ECO:0000313" key="2">
    <source>
        <dbReference type="EMBL" id="MBB5056639.1"/>
    </source>
</evidence>
<evidence type="ECO:0000313" key="3">
    <source>
        <dbReference type="Proteomes" id="UP000540989"/>
    </source>
</evidence>
<dbReference type="Gene3D" id="2.40.160.100">
    <property type="match status" value="1"/>
</dbReference>
<keyword evidence="3" id="KW-1185">Reference proteome</keyword>
<dbReference type="EMBL" id="JACHIP010000002">
    <property type="protein sequence ID" value="MBB5056639.1"/>
    <property type="molecule type" value="Genomic_DNA"/>
</dbReference>
<feature type="domain" description="Alginate export" evidence="1">
    <location>
        <begin position="61"/>
        <end position="448"/>
    </location>
</feature>
<evidence type="ECO:0000259" key="1">
    <source>
        <dbReference type="Pfam" id="PF13372"/>
    </source>
</evidence>
<organism evidence="2 3">
    <name type="scientific">Granulicella aggregans</name>
    <dbReference type="NCBI Taxonomy" id="474949"/>
    <lineage>
        <taxon>Bacteria</taxon>
        <taxon>Pseudomonadati</taxon>
        <taxon>Acidobacteriota</taxon>
        <taxon>Terriglobia</taxon>
        <taxon>Terriglobales</taxon>
        <taxon>Acidobacteriaceae</taxon>
        <taxon>Granulicella</taxon>
    </lineage>
</organism>
<protein>
    <recommendedName>
        <fullName evidence="1">Alginate export domain-containing protein</fullName>
    </recommendedName>
</protein>